<dbReference type="Pfam" id="PF13098">
    <property type="entry name" value="Thioredoxin_2"/>
    <property type="match status" value="1"/>
</dbReference>
<evidence type="ECO:0000313" key="5">
    <source>
        <dbReference type="Proteomes" id="UP000605013"/>
    </source>
</evidence>
<proteinExistence type="predicted"/>
<dbReference type="RefSeq" id="WP_116824051.1">
    <property type="nucleotide sequence ID" value="NZ_JAEMEF010000003.1"/>
</dbReference>
<evidence type="ECO:0000256" key="2">
    <source>
        <dbReference type="SAM" id="SignalP"/>
    </source>
</evidence>
<dbReference type="InterPro" id="IPR036249">
    <property type="entry name" value="Thioredoxin-like_sf"/>
</dbReference>
<dbReference type="InterPro" id="IPR013766">
    <property type="entry name" value="Thioredoxin_domain"/>
</dbReference>
<dbReference type="PRINTS" id="PR00421">
    <property type="entry name" value="THIOREDOXIN"/>
</dbReference>
<dbReference type="EMBL" id="JAEMEF010000003">
    <property type="protein sequence ID" value="MBL7559078.1"/>
    <property type="molecule type" value="Genomic_DNA"/>
</dbReference>
<dbReference type="Gene3D" id="3.40.30.10">
    <property type="entry name" value="Glutaredoxin"/>
    <property type="match status" value="1"/>
</dbReference>
<reference evidence="4 5" key="1">
    <citation type="submission" date="2020-12" db="EMBL/GenBank/DDBJ databases">
        <title>Olleya sediminilitoris sp. nov., isolated from a tidal flat.</title>
        <authorList>
            <person name="Park S."/>
            <person name="Yoon J.-H."/>
        </authorList>
    </citation>
    <scope>NUCLEOTIDE SEQUENCE [LARGE SCALE GENOMIC DNA]</scope>
    <source>
        <strain evidence="4 5">YSTF-M6</strain>
    </source>
</reference>
<feature type="domain" description="Thioredoxin" evidence="3">
    <location>
        <begin position="3"/>
        <end position="156"/>
    </location>
</feature>
<comment type="caution">
    <text evidence="4">The sequence shown here is derived from an EMBL/GenBank/DDBJ whole genome shotgun (WGS) entry which is preliminary data.</text>
</comment>
<accession>A0ABS1WIZ7</accession>
<evidence type="ECO:0000313" key="4">
    <source>
        <dbReference type="EMBL" id="MBL7559078.1"/>
    </source>
</evidence>
<dbReference type="InterPro" id="IPR012336">
    <property type="entry name" value="Thioredoxin-like_fold"/>
</dbReference>
<dbReference type="InterPro" id="IPR051099">
    <property type="entry name" value="AGR/TXD"/>
</dbReference>
<feature type="chain" id="PRO_5045247500" evidence="2">
    <location>
        <begin position="19"/>
        <end position="183"/>
    </location>
</feature>
<gene>
    <name evidence="4" type="ORF">JAO71_04610</name>
</gene>
<dbReference type="PROSITE" id="PS51352">
    <property type="entry name" value="THIOREDOXIN_2"/>
    <property type="match status" value="1"/>
</dbReference>
<sequence length="183" mass="21209">MKNLLLALALLFTVNTIAQDKINWLTLEEAVELQKKEPKKIMMDAYTSWCGPCKLLDARTFSNKDVIAYVNKNFYAVKFNAEGNETIEFKGKTYTNPNYDPAKATRRNSAHQLSRGLGVRAYPTLLFFDEDAQLIAPITGYKTPQQLEMYLKMFESNKHLEMKTQTDFDKYYKEFKAEFKDNA</sequence>
<keyword evidence="1 2" id="KW-0732">Signal</keyword>
<evidence type="ECO:0000256" key="1">
    <source>
        <dbReference type="ARBA" id="ARBA00022729"/>
    </source>
</evidence>
<protein>
    <submittedName>
        <fullName evidence="4">Thioredoxin fold domain-containing protein</fullName>
    </submittedName>
</protein>
<keyword evidence="5" id="KW-1185">Reference proteome</keyword>
<dbReference type="SUPFAM" id="SSF52833">
    <property type="entry name" value="Thioredoxin-like"/>
    <property type="match status" value="1"/>
</dbReference>
<name>A0ABS1WIZ7_9FLAO</name>
<dbReference type="PANTHER" id="PTHR15337">
    <property type="entry name" value="ANTERIOR GRADIENT PROTEIN-RELATED"/>
    <property type="match status" value="1"/>
</dbReference>
<organism evidence="4 5">
    <name type="scientific">Olleya sediminilitoris</name>
    <dbReference type="NCBI Taxonomy" id="2795739"/>
    <lineage>
        <taxon>Bacteria</taxon>
        <taxon>Pseudomonadati</taxon>
        <taxon>Bacteroidota</taxon>
        <taxon>Flavobacteriia</taxon>
        <taxon>Flavobacteriales</taxon>
        <taxon>Flavobacteriaceae</taxon>
    </lineage>
</organism>
<evidence type="ECO:0000259" key="3">
    <source>
        <dbReference type="PROSITE" id="PS51352"/>
    </source>
</evidence>
<feature type="signal peptide" evidence="2">
    <location>
        <begin position="1"/>
        <end position="18"/>
    </location>
</feature>
<dbReference type="Proteomes" id="UP000605013">
    <property type="component" value="Unassembled WGS sequence"/>
</dbReference>
<dbReference type="PANTHER" id="PTHR15337:SF11">
    <property type="entry name" value="THIOREDOXIN DOMAIN-CONTAINING PROTEIN"/>
    <property type="match status" value="1"/>
</dbReference>